<feature type="region of interest" description="Disordered" evidence="1">
    <location>
        <begin position="1"/>
        <end position="20"/>
    </location>
</feature>
<evidence type="ECO:0000259" key="2">
    <source>
        <dbReference type="Pfam" id="PF23467"/>
    </source>
</evidence>
<reference evidence="3" key="1">
    <citation type="submission" date="2007-06" db="EMBL/GenBank/DDBJ databases">
        <title>Full length cDNA sequences from Sitka Spruce (Picea sitchensis).</title>
        <authorList>
            <person name="Ralph S.G."/>
            <person name="Chun H.E."/>
            <person name="Liao N."/>
            <person name="Ali J."/>
            <person name="Reid K."/>
            <person name="Kolosova N."/>
            <person name="Cooper N."/>
            <person name="Cullis C."/>
            <person name="Jancsik S."/>
            <person name="Moore R."/>
            <person name="Mayo M."/>
            <person name="Wagner S."/>
            <person name="Holt R.A."/>
            <person name="Jones S.J.M."/>
            <person name="Marra M.A."/>
            <person name="Ritland C.E."/>
            <person name="Ritland K."/>
            <person name="Bohlmann J."/>
        </authorList>
    </citation>
    <scope>NUCLEOTIDE SEQUENCE</scope>
    <source>
        <tissue evidence="3">Bark</tissue>
    </source>
</reference>
<evidence type="ECO:0000256" key="1">
    <source>
        <dbReference type="SAM" id="MobiDB-lite"/>
    </source>
</evidence>
<dbReference type="Pfam" id="PF23467">
    <property type="entry name" value="WWE_5"/>
    <property type="match status" value="1"/>
</dbReference>
<dbReference type="SUPFAM" id="SSF117839">
    <property type="entry name" value="WWE domain"/>
    <property type="match status" value="1"/>
</dbReference>
<feature type="compositionally biased region" description="Basic residues" evidence="1">
    <location>
        <begin position="10"/>
        <end position="19"/>
    </location>
</feature>
<dbReference type="InterPro" id="IPR057823">
    <property type="entry name" value="WWE_RCD1"/>
</dbReference>
<name>B8LQZ4_PICSI</name>
<feature type="compositionally biased region" description="Polar residues" evidence="1">
    <location>
        <begin position="164"/>
        <end position="174"/>
    </location>
</feature>
<accession>B8LQZ4</accession>
<dbReference type="EMBL" id="EF678310">
    <property type="protein sequence ID" value="ABR18074.1"/>
    <property type="molecule type" value="mRNA"/>
</dbReference>
<dbReference type="AlphaFoldDB" id="B8LQZ4"/>
<feature type="region of interest" description="Disordered" evidence="1">
    <location>
        <begin position="151"/>
        <end position="187"/>
    </location>
</feature>
<dbReference type="PANTHER" id="PTHR32263:SF12">
    <property type="entry name" value="INACTIVE POLY [ADP-RIBOSE] POLYMERASE SRO4-RELATED"/>
    <property type="match status" value="1"/>
</dbReference>
<dbReference type="SUPFAM" id="SSF56399">
    <property type="entry name" value="ADP-ribosylation"/>
    <property type="match status" value="1"/>
</dbReference>
<dbReference type="InterPro" id="IPR044964">
    <property type="entry name" value="RCD1/SRO1-5"/>
</dbReference>
<feature type="domain" description="RCD1 WWE" evidence="2">
    <location>
        <begin position="39"/>
        <end position="119"/>
    </location>
</feature>
<sequence>MRQSPSIHARQSRPAKRAKSAQPFSCCSGMVVVENYNNFRKSGIPARFMYLCKGEWIDFPSETVCILKQGFQSGKTAIEIAMRGSSSYLVDFLRMSRIDLSDGFHTWIAWIDIQGKCFFPRVCCQENPSLDIKVDLRKPLQTGECEAIATNNNGKPTVVESESESALEQGSSDSVPGEDHSQLSDDAQFPECRTAAASVRISESGASTSASPELESGSLFGSNNSNNLMIKLEDSDREFVAVRDRFLGGLSTLAALTSVVGIYRTVSGQARSQTFQRHAEDVARKSADGNANVRYAWHGTSNKGVSGIILHGFGHPKRLSMAQLMALVSILHLKIAPI</sequence>
<protein>
    <recommendedName>
        <fullName evidence="2">RCD1 WWE domain-containing protein</fullName>
    </recommendedName>
</protein>
<evidence type="ECO:0000313" key="3">
    <source>
        <dbReference type="EMBL" id="ABR18074.1"/>
    </source>
</evidence>
<dbReference type="Gene3D" id="3.90.228.10">
    <property type="match status" value="1"/>
</dbReference>
<dbReference type="PANTHER" id="PTHR32263">
    <property type="entry name" value="INACTIVE POLY [ADP-RIBOSE] POLYMERASE SRO4-RELATED"/>
    <property type="match status" value="1"/>
</dbReference>
<proteinExistence type="evidence at transcript level"/>
<organism evidence="3">
    <name type="scientific">Picea sitchensis</name>
    <name type="common">Sitka spruce</name>
    <name type="synonym">Pinus sitchensis</name>
    <dbReference type="NCBI Taxonomy" id="3332"/>
    <lineage>
        <taxon>Eukaryota</taxon>
        <taxon>Viridiplantae</taxon>
        <taxon>Streptophyta</taxon>
        <taxon>Embryophyta</taxon>
        <taxon>Tracheophyta</taxon>
        <taxon>Spermatophyta</taxon>
        <taxon>Pinopsida</taxon>
        <taxon>Pinidae</taxon>
        <taxon>Conifers I</taxon>
        <taxon>Pinales</taxon>
        <taxon>Pinaceae</taxon>
        <taxon>Picea</taxon>
    </lineage>
</organism>
<dbReference type="InterPro" id="IPR037197">
    <property type="entry name" value="WWE_dom_sf"/>
</dbReference>